<proteinExistence type="inferred from homology"/>
<name>A0ABP8HH50_9BACT</name>
<organism evidence="7 8">
    <name type="scientific">Flaviaesturariibacter amylovorans</name>
    <dbReference type="NCBI Taxonomy" id="1084520"/>
    <lineage>
        <taxon>Bacteria</taxon>
        <taxon>Pseudomonadati</taxon>
        <taxon>Bacteroidota</taxon>
        <taxon>Chitinophagia</taxon>
        <taxon>Chitinophagales</taxon>
        <taxon>Chitinophagaceae</taxon>
        <taxon>Flaviaestuariibacter</taxon>
    </lineage>
</organism>
<dbReference type="NCBIfam" id="TIGR00221">
    <property type="entry name" value="nagA"/>
    <property type="match status" value="1"/>
</dbReference>
<dbReference type="InterPro" id="IPR003764">
    <property type="entry name" value="GlcNAc_6-P_deAcase"/>
</dbReference>
<dbReference type="SUPFAM" id="SSF51556">
    <property type="entry name" value="Metallo-dependent hydrolases"/>
    <property type="match status" value="1"/>
</dbReference>
<dbReference type="InterPro" id="IPR006680">
    <property type="entry name" value="Amidohydro-rel"/>
</dbReference>
<dbReference type="InterPro" id="IPR011059">
    <property type="entry name" value="Metal-dep_hydrolase_composite"/>
</dbReference>
<dbReference type="Pfam" id="PF01979">
    <property type="entry name" value="Amidohydro_1"/>
    <property type="match status" value="1"/>
</dbReference>
<dbReference type="PANTHER" id="PTHR11113:SF14">
    <property type="entry name" value="N-ACETYLGLUCOSAMINE-6-PHOSPHATE DEACETYLASE"/>
    <property type="match status" value="1"/>
</dbReference>
<keyword evidence="2" id="KW-0479">Metal-binding</keyword>
<evidence type="ECO:0000256" key="1">
    <source>
        <dbReference type="ARBA" id="ARBA00010716"/>
    </source>
</evidence>
<comment type="similarity">
    <text evidence="1 5">Belongs to the metallo-dependent hydrolases superfamily. NagA family.</text>
</comment>
<evidence type="ECO:0000256" key="5">
    <source>
        <dbReference type="PIRNR" id="PIRNR038994"/>
    </source>
</evidence>
<dbReference type="Gene3D" id="2.30.40.10">
    <property type="entry name" value="Urease, subunit C, domain 1"/>
    <property type="match status" value="1"/>
</dbReference>
<dbReference type="InterPro" id="IPR032466">
    <property type="entry name" value="Metal_Hydrolase"/>
</dbReference>
<evidence type="ECO:0000313" key="8">
    <source>
        <dbReference type="Proteomes" id="UP001501725"/>
    </source>
</evidence>
<dbReference type="Proteomes" id="UP001501725">
    <property type="component" value="Unassembled WGS sequence"/>
</dbReference>
<evidence type="ECO:0000259" key="6">
    <source>
        <dbReference type="Pfam" id="PF01979"/>
    </source>
</evidence>
<dbReference type="Gene3D" id="3.20.20.140">
    <property type="entry name" value="Metal-dependent hydrolases"/>
    <property type="match status" value="1"/>
</dbReference>
<keyword evidence="8" id="KW-1185">Reference proteome</keyword>
<feature type="domain" description="Amidohydrolase-related" evidence="6">
    <location>
        <begin position="48"/>
        <end position="352"/>
    </location>
</feature>
<dbReference type="PIRSF" id="PIRSF038994">
    <property type="entry name" value="NagA"/>
    <property type="match status" value="1"/>
</dbReference>
<dbReference type="EMBL" id="BAABGY010000011">
    <property type="protein sequence ID" value="GAA4338892.1"/>
    <property type="molecule type" value="Genomic_DNA"/>
</dbReference>
<evidence type="ECO:0000313" key="7">
    <source>
        <dbReference type="EMBL" id="GAA4338892.1"/>
    </source>
</evidence>
<evidence type="ECO:0000256" key="4">
    <source>
        <dbReference type="ARBA" id="ARBA00023277"/>
    </source>
</evidence>
<keyword evidence="3 5" id="KW-0378">Hydrolase</keyword>
<protein>
    <submittedName>
        <fullName evidence="7">N-acetylglucosamine-6-phosphate deacetylase</fullName>
    </submittedName>
</protein>
<evidence type="ECO:0000256" key="3">
    <source>
        <dbReference type="ARBA" id="ARBA00022801"/>
    </source>
</evidence>
<dbReference type="PANTHER" id="PTHR11113">
    <property type="entry name" value="N-ACETYLGLUCOSAMINE-6-PHOSPHATE DEACETYLASE"/>
    <property type="match status" value="1"/>
</dbReference>
<sequence>MIYLADRIFDGYEWRNEALWTEAGTVTAFVPPDALPEGVPVRRLNGAIVPAFLDLQVYGAGGRLFAAYPDVESLRVLEAECRRGGAALALPTVATNTPDVVRDCLHAFRAYKEAGGSFLPGLHLEGPWIHPKRRGAHIEACIHPPTLDEVTSLLSEGRGLIRMITLAPERCDRALIHLLLQEGIVLSAGHSDATFEEASAAFDGGIGAVTHLYNAMSPLQHRAPGLVGAAFLHPSVRASIIPDGLHVSWEAVRIAKKQMGERLFAITDAVTETGIGAYPHTLNVDHYTSGGTLSGSALTMHAAFFNLVHRAGIAPEEALRMCGRYPAEVLGVGQERGVLAPGSRADLLLLDETWNLVEVLSPDAV</sequence>
<evidence type="ECO:0000256" key="2">
    <source>
        <dbReference type="ARBA" id="ARBA00022723"/>
    </source>
</evidence>
<accession>A0ABP8HH50</accession>
<reference evidence="8" key="1">
    <citation type="journal article" date="2019" name="Int. J. Syst. Evol. Microbiol.">
        <title>The Global Catalogue of Microorganisms (GCM) 10K type strain sequencing project: providing services to taxonomists for standard genome sequencing and annotation.</title>
        <authorList>
            <consortium name="The Broad Institute Genomics Platform"/>
            <consortium name="The Broad Institute Genome Sequencing Center for Infectious Disease"/>
            <person name="Wu L."/>
            <person name="Ma J."/>
        </authorList>
    </citation>
    <scope>NUCLEOTIDE SEQUENCE [LARGE SCALE GENOMIC DNA]</scope>
    <source>
        <strain evidence="8">JCM 17919</strain>
    </source>
</reference>
<gene>
    <name evidence="7" type="primary">nagA</name>
    <name evidence="7" type="ORF">GCM10023184_35620</name>
</gene>
<dbReference type="RefSeq" id="WP_345257168.1">
    <property type="nucleotide sequence ID" value="NZ_BAABGY010000011.1"/>
</dbReference>
<keyword evidence="4 5" id="KW-0119">Carbohydrate metabolism</keyword>
<comment type="caution">
    <text evidence="7">The sequence shown here is derived from an EMBL/GenBank/DDBJ whole genome shotgun (WGS) entry which is preliminary data.</text>
</comment>